<evidence type="ECO:0000256" key="1">
    <source>
        <dbReference type="SAM" id="MobiDB-lite"/>
    </source>
</evidence>
<accession>A0A922SHC5</accession>
<evidence type="ECO:0000313" key="2">
    <source>
        <dbReference type="EMBL" id="KAH9636963.1"/>
    </source>
</evidence>
<organism evidence="2 3">
    <name type="scientific">Spodoptera exigua</name>
    <name type="common">Beet armyworm</name>
    <name type="synonym">Noctua fulgens</name>
    <dbReference type="NCBI Taxonomy" id="7107"/>
    <lineage>
        <taxon>Eukaryota</taxon>
        <taxon>Metazoa</taxon>
        <taxon>Ecdysozoa</taxon>
        <taxon>Arthropoda</taxon>
        <taxon>Hexapoda</taxon>
        <taxon>Insecta</taxon>
        <taxon>Pterygota</taxon>
        <taxon>Neoptera</taxon>
        <taxon>Endopterygota</taxon>
        <taxon>Lepidoptera</taxon>
        <taxon>Glossata</taxon>
        <taxon>Ditrysia</taxon>
        <taxon>Noctuoidea</taxon>
        <taxon>Noctuidae</taxon>
        <taxon>Amphipyrinae</taxon>
        <taxon>Spodoptera</taxon>
    </lineage>
</organism>
<evidence type="ECO:0000313" key="3">
    <source>
        <dbReference type="Proteomes" id="UP000814243"/>
    </source>
</evidence>
<dbReference type="AlphaFoldDB" id="A0A922SHC5"/>
<feature type="region of interest" description="Disordered" evidence="1">
    <location>
        <begin position="488"/>
        <end position="507"/>
    </location>
</feature>
<proteinExistence type="predicted"/>
<name>A0A922SHC5_SPOEX</name>
<gene>
    <name evidence="2" type="ORF">HF086_008224</name>
</gene>
<protein>
    <submittedName>
        <fullName evidence="2">Uncharacterized protein</fullName>
    </submittedName>
</protein>
<feature type="region of interest" description="Disordered" evidence="1">
    <location>
        <begin position="136"/>
        <end position="163"/>
    </location>
</feature>
<dbReference type="Proteomes" id="UP000814243">
    <property type="component" value="Unassembled WGS sequence"/>
</dbReference>
<sequence>MKRRDSNELIINDYDFEEQPTNQRTCKTCRVADWHAFYHHMSNTPCGHCMDMRIGVAKVSKDNEKTPCTCCPKCSQQQKRHPPCQQTLLEQAMEYLYSLVYNHRTQCERCNPKPPPCDDSAESECTTKKTVCPGKNANSDEKPTCPDASQNTKSSWRGFKQRSCKSKKPSPPCPGAEQPCNEQPCPNAEQQSCAPEQSHQPCPEPTACQHCPAAKTNIKNDEDDLNPNDSHCCKETMFEIAKAYLQKMLNAHQSTCPHCKQQLACAYAKDLFNYLREMMEQAWIYTKKYYEQVCQQDLEPASCNAGILKYPSSRTPCACDEPNVEEPPCPPPPEENCQAKRDFTPCCLHNSKGAEPSYPTSGTHNKSCCLSRNLHSHAQPYDDSYEADVEVATSECSLNKESFNNIHARDVIGVHTTNCANACNNNHVPTCSDNTDSITNNDANACTDESKNKTGNVRRKLGLSLSMEPNDHRFCTRPDECKHSKESLNDCGSPSEPPADEEDSCTTPIQPECMTNEQAEQADLPCTGGCKKCNTPNAIPTMCERRKADDEFKAFFDEQLGKIERRLKDKETLCRSDCNCLTCITNCKTGW</sequence>
<reference evidence="2" key="1">
    <citation type="journal article" date="2021" name="G3 (Bethesda)">
        <title>Genome and transcriptome analysis of the beet armyworm Spodoptera exigua reveals targets for pest control. .</title>
        <authorList>
            <person name="Simon S."/>
            <person name="Breeschoten T."/>
            <person name="Jansen H.J."/>
            <person name="Dirks R.P."/>
            <person name="Schranz M.E."/>
            <person name="Ros V.I.D."/>
        </authorList>
    </citation>
    <scope>NUCLEOTIDE SEQUENCE</scope>
    <source>
        <strain evidence="2">TB_SE_WUR_2020</strain>
    </source>
</reference>
<dbReference type="EMBL" id="JACEFF010000461">
    <property type="protein sequence ID" value="KAH9636963.1"/>
    <property type="molecule type" value="Genomic_DNA"/>
</dbReference>
<comment type="caution">
    <text evidence="2">The sequence shown here is derived from an EMBL/GenBank/DDBJ whole genome shotgun (WGS) entry which is preliminary data.</text>
</comment>